<gene>
    <name evidence="3" type="ORF">BST12_07265</name>
</gene>
<dbReference type="EMBL" id="MVHE01000007">
    <property type="protein sequence ID" value="ORA23268.1"/>
    <property type="molecule type" value="Genomic_DNA"/>
</dbReference>
<sequence length="65" mass="6861">MSHVNGVRDVRRGVPGADGGGIRRVRRTAELGTEVIVSTANTVGLTLAIFIALLLAAALLYPEKF</sequence>
<keyword evidence="2" id="KW-1133">Transmembrane helix</keyword>
<feature type="region of interest" description="Disordered" evidence="1">
    <location>
        <begin position="1"/>
        <end position="21"/>
    </location>
</feature>
<evidence type="ECO:0000313" key="4">
    <source>
        <dbReference type="Proteomes" id="UP000192284"/>
    </source>
</evidence>
<evidence type="ECO:0008006" key="5">
    <source>
        <dbReference type="Google" id="ProtNLM"/>
    </source>
</evidence>
<proteinExistence type="predicted"/>
<protein>
    <recommendedName>
        <fullName evidence="5">Potassium-transporting ATPase subunit F</fullName>
    </recommendedName>
</protein>
<accession>A0A1X0A066</accession>
<reference evidence="3 4" key="1">
    <citation type="submission" date="2017-02" db="EMBL/GenBank/DDBJ databases">
        <title>The new phylogeny of genus Mycobacterium.</title>
        <authorList>
            <person name="Tortoli E."/>
            <person name="Trovato A."/>
            <person name="Cirillo D.M."/>
        </authorList>
    </citation>
    <scope>NUCLEOTIDE SEQUENCE [LARGE SCALE GENOMIC DNA]</scope>
    <source>
        <strain evidence="3 4">DSM 45057</strain>
    </source>
</reference>
<keyword evidence="2" id="KW-0812">Transmembrane</keyword>
<keyword evidence="2" id="KW-0472">Membrane</keyword>
<organism evidence="3 4">
    <name type="scientific">Mycobacterium angelicum</name>
    <dbReference type="NCBI Taxonomy" id="470074"/>
    <lineage>
        <taxon>Bacteria</taxon>
        <taxon>Bacillati</taxon>
        <taxon>Actinomycetota</taxon>
        <taxon>Actinomycetes</taxon>
        <taxon>Mycobacteriales</taxon>
        <taxon>Mycobacteriaceae</taxon>
        <taxon>Mycobacterium</taxon>
    </lineage>
</organism>
<keyword evidence="4" id="KW-1185">Reference proteome</keyword>
<dbReference type="Proteomes" id="UP000192284">
    <property type="component" value="Unassembled WGS sequence"/>
</dbReference>
<feature type="compositionally biased region" description="Basic and acidic residues" evidence="1">
    <location>
        <begin position="1"/>
        <end position="12"/>
    </location>
</feature>
<evidence type="ECO:0000313" key="3">
    <source>
        <dbReference type="EMBL" id="ORA23268.1"/>
    </source>
</evidence>
<name>A0A1X0A066_MYCAN</name>
<evidence type="ECO:0000256" key="1">
    <source>
        <dbReference type="SAM" id="MobiDB-lite"/>
    </source>
</evidence>
<evidence type="ECO:0000256" key="2">
    <source>
        <dbReference type="SAM" id="Phobius"/>
    </source>
</evidence>
<comment type="caution">
    <text evidence="3">The sequence shown here is derived from an EMBL/GenBank/DDBJ whole genome shotgun (WGS) entry which is preliminary data.</text>
</comment>
<feature type="transmembrane region" description="Helical" evidence="2">
    <location>
        <begin position="43"/>
        <end position="61"/>
    </location>
</feature>
<dbReference type="AlphaFoldDB" id="A0A1X0A066"/>